<reference evidence="1 2" key="1">
    <citation type="submission" date="2016-04" db="EMBL/GenBank/DDBJ databases">
        <title>Genome analyses suggest a sexual origin of heterokaryosis in a supposedly ancient asexual fungus.</title>
        <authorList>
            <person name="Ropars J."/>
            <person name="Sedzielewska K."/>
            <person name="Noel J."/>
            <person name="Charron P."/>
            <person name="Farinelli L."/>
            <person name="Marton T."/>
            <person name="Kruger M."/>
            <person name="Pelin A."/>
            <person name="Brachmann A."/>
            <person name="Corradi N."/>
        </authorList>
    </citation>
    <scope>NUCLEOTIDE SEQUENCE [LARGE SCALE GENOMIC DNA]</scope>
    <source>
        <strain evidence="1 2">C2</strain>
    </source>
</reference>
<accession>A0A2N1NRF9</accession>
<dbReference type="EMBL" id="LLXL01000183">
    <property type="protein sequence ID" value="PKK76478.1"/>
    <property type="molecule type" value="Genomic_DNA"/>
</dbReference>
<reference evidence="1 2" key="2">
    <citation type="submission" date="2017-10" db="EMBL/GenBank/DDBJ databases">
        <title>Extensive intraspecific genome diversity in a model arbuscular mycorrhizal fungus.</title>
        <authorList>
            <person name="Chen E.C.H."/>
            <person name="Morin E."/>
            <person name="Baudet D."/>
            <person name="Noel J."/>
            <person name="Ndikumana S."/>
            <person name="Charron P."/>
            <person name="St-Onge C."/>
            <person name="Giorgi J."/>
            <person name="Grigoriev I.V."/>
            <person name="Roux C."/>
            <person name="Martin F.M."/>
            <person name="Corradi N."/>
        </authorList>
    </citation>
    <scope>NUCLEOTIDE SEQUENCE [LARGE SCALE GENOMIC DNA]</scope>
    <source>
        <strain evidence="1 2">C2</strain>
    </source>
</reference>
<dbReference type="AlphaFoldDB" id="A0A2N1NRF9"/>
<proteinExistence type="predicted"/>
<dbReference type="Proteomes" id="UP000233469">
    <property type="component" value="Unassembled WGS sequence"/>
</dbReference>
<gene>
    <name evidence="1" type="ORF">RhiirC2_772495</name>
</gene>
<sequence length="86" mass="9816">MPPVISLSGKELKWCRHSIPNLKKTHKKLKAKNVLDKKKSGNKNNNQLKTLNVQKKAKNFSKNKEGSNKANKKVLAEILSLLWRLV</sequence>
<evidence type="ECO:0000313" key="2">
    <source>
        <dbReference type="Proteomes" id="UP000233469"/>
    </source>
</evidence>
<comment type="caution">
    <text evidence="1">The sequence shown here is derived from an EMBL/GenBank/DDBJ whole genome shotgun (WGS) entry which is preliminary data.</text>
</comment>
<protein>
    <submittedName>
        <fullName evidence="1">Uncharacterized protein</fullName>
    </submittedName>
</protein>
<name>A0A2N1NRF9_9GLOM</name>
<organism evidence="1 2">
    <name type="scientific">Rhizophagus irregularis</name>
    <dbReference type="NCBI Taxonomy" id="588596"/>
    <lineage>
        <taxon>Eukaryota</taxon>
        <taxon>Fungi</taxon>
        <taxon>Fungi incertae sedis</taxon>
        <taxon>Mucoromycota</taxon>
        <taxon>Glomeromycotina</taxon>
        <taxon>Glomeromycetes</taxon>
        <taxon>Glomerales</taxon>
        <taxon>Glomeraceae</taxon>
        <taxon>Rhizophagus</taxon>
    </lineage>
</organism>
<evidence type="ECO:0000313" key="1">
    <source>
        <dbReference type="EMBL" id="PKK76478.1"/>
    </source>
</evidence>